<name>A0A6J7L630_9ZZZZ</name>
<dbReference type="PANTHER" id="PTHR39338:SF6">
    <property type="entry name" value="BLL5662 PROTEIN"/>
    <property type="match status" value="1"/>
</dbReference>
<dbReference type="PANTHER" id="PTHR39338">
    <property type="entry name" value="BLL5662 PROTEIN-RELATED"/>
    <property type="match status" value="1"/>
</dbReference>
<dbReference type="InterPro" id="IPR008912">
    <property type="entry name" value="Uncharacterised_CoxE"/>
</dbReference>
<proteinExistence type="predicted"/>
<organism evidence="3">
    <name type="scientific">freshwater metagenome</name>
    <dbReference type="NCBI Taxonomy" id="449393"/>
    <lineage>
        <taxon>unclassified sequences</taxon>
        <taxon>metagenomes</taxon>
        <taxon>ecological metagenomes</taxon>
    </lineage>
</organism>
<dbReference type="SUPFAM" id="SSF53300">
    <property type="entry name" value="vWA-like"/>
    <property type="match status" value="1"/>
</dbReference>
<reference evidence="3" key="1">
    <citation type="submission" date="2020-05" db="EMBL/GenBank/DDBJ databases">
        <authorList>
            <person name="Chiriac C."/>
            <person name="Salcher M."/>
            <person name="Ghai R."/>
            <person name="Kavagutti S V."/>
        </authorList>
    </citation>
    <scope>NUCLEOTIDE SEQUENCE</scope>
</reference>
<dbReference type="CDD" id="cd00198">
    <property type="entry name" value="vWFA"/>
    <property type="match status" value="1"/>
</dbReference>
<feature type="compositionally biased region" description="Acidic residues" evidence="1">
    <location>
        <begin position="93"/>
        <end position="102"/>
    </location>
</feature>
<feature type="region of interest" description="Disordered" evidence="1">
    <location>
        <begin position="48"/>
        <end position="102"/>
    </location>
</feature>
<dbReference type="Gene3D" id="3.40.50.410">
    <property type="entry name" value="von Willebrand factor, type A domain"/>
    <property type="match status" value="1"/>
</dbReference>
<dbReference type="InterPro" id="IPR036465">
    <property type="entry name" value="vWFA_dom_sf"/>
</dbReference>
<dbReference type="InterPro" id="IPR011195">
    <property type="entry name" value="UCP010256"/>
</dbReference>
<dbReference type="SMART" id="SM00327">
    <property type="entry name" value="VWA"/>
    <property type="match status" value="1"/>
</dbReference>
<dbReference type="EMBL" id="CAFBNE010000089">
    <property type="protein sequence ID" value="CAB4963487.1"/>
    <property type="molecule type" value="Genomic_DNA"/>
</dbReference>
<sequence length="370" mass="40929">MVLASPQLVDELYWIGRVTLLTAHDQVEIYDRAFQQVFRGIIDIADFRGDSSAPPPPSSAPSDEKLPSDPNREGESKSGPRGTSATPGPTATSEDDDDEEEPSILAAVSDEERLASKEFAACTEEELALIRRLVEQLPLVPPMRRGRRLRRHRAGSRLDIRSTLRRSHRTMGDPVELITRRRKERPRRIVLIADVSGSMEPYARVYLHLMRGAVQALHAEAFVFATRLTRLTRPLAQSQPDIAYRKATKATPDWSGGTRIGRALHEFIDEHGRRGMARGAVIVIVSDGWEIDDPAAIGEAMARLSRLAHRVIWVNPRKAAVSYEPLVGGMAAALPYIDTFVPGHSIDALEEVLDAIRLGAKRPASAKARP</sequence>
<evidence type="ECO:0000313" key="3">
    <source>
        <dbReference type="EMBL" id="CAB4963487.1"/>
    </source>
</evidence>
<evidence type="ECO:0000256" key="1">
    <source>
        <dbReference type="SAM" id="MobiDB-lite"/>
    </source>
</evidence>
<dbReference type="InterPro" id="IPR002035">
    <property type="entry name" value="VWF_A"/>
</dbReference>
<feature type="domain" description="VWFA" evidence="2">
    <location>
        <begin position="186"/>
        <end position="350"/>
    </location>
</feature>
<accession>A0A6J7L630</accession>
<protein>
    <submittedName>
        <fullName evidence="3">Unannotated protein</fullName>
    </submittedName>
</protein>
<dbReference type="Pfam" id="PF05762">
    <property type="entry name" value="VWA_CoxE"/>
    <property type="match status" value="1"/>
</dbReference>
<gene>
    <name evidence="3" type="ORF">UFOPK3772_02388</name>
</gene>
<feature type="compositionally biased region" description="Basic and acidic residues" evidence="1">
    <location>
        <begin position="62"/>
        <end position="78"/>
    </location>
</feature>
<dbReference type="AlphaFoldDB" id="A0A6J7L630"/>
<evidence type="ECO:0000259" key="2">
    <source>
        <dbReference type="SMART" id="SM00327"/>
    </source>
</evidence>
<dbReference type="PIRSF" id="PIRSF010256">
    <property type="entry name" value="CoxE_vWa"/>
    <property type="match status" value="1"/>
</dbReference>
<feature type="compositionally biased region" description="Polar residues" evidence="1">
    <location>
        <begin position="81"/>
        <end position="92"/>
    </location>
</feature>